<dbReference type="GO" id="GO:0016020">
    <property type="term" value="C:membrane"/>
    <property type="evidence" value="ECO:0007669"/>
    <property type="project" value="UniProtKB-SubCell"/>
</dbReference>
<reference evidence="10 11" key="1">
    <citation type="journal article" date="2015" name="Sci. Rep.">
        <title>Genome of the facultative scuticociliatosis pathogen Pseudocohnilembus persalinus provides insight into its virulence through horizontal gene transfer.</title>
        <authorList>
            <person name="Xiong J."/>
            <person name="Wang G."/>
            <person name="Cheng J."/>
            <person name="Tian M."/>
            <person name="Pan X."/>
            <person name="Warren A."/>
            <person name="Jiang C."/>
            <person name="Yuan D."/>
            <person name="Miao W."/>
        </authorList>
    </citation>
    <scope>NUCLEOTIDE SEQUENCE [LARGE SCALE GENOMIC DNA]</scope>
    <source>
        <strain evidence="10">36N120E</strain>
    </source>
</reference>
<comment type="catalytic activity">
    <reaction evidence="7">
        <text>L-cysteinyl-[protein] + hexadecanoyl-CoA = S-hexadecanoyl-L-cysteinyl-[protein] + CoA</text>
        <dbReference type="Rhea" id="RHEA:36683"/>
        <dbReference type="Rhea" id="RHEA-COMP:10131"/>
        <dbReference type="Rhea" id="RHEA-COMP:11032"/>
        <dbReference type="ChEBI" id="CHEBI:29950"/>
        <dbReference type="ChEBI" id="CHEBI:57287"/>
        <dbReference type="ChEBI" id="CHEBI:57379"/>
        <dbReference type="ChEBI" id="CHEBI:74151"/>
        <dbReference type="EC" id="2.3.1.225"/>
    </reaction>
</comment>
<keyword evidence="3 7" id="KW-0812">Transmembrane</keyword>
<comment type="domain">
    <text evidence="7">The DHHC domain is required for palmitoyltransferase activity.</text>
</comment>
<dbReference type="InParanoid" id="A0A0V0QBV1"/>
<feature type="transmembrane region" description="Helical" evidence="7">
    <location>
        <begin position="97"/>
        <end position="120"/>
    </location>
</feature>
<keyword evidence="6 7" id="KW-0012">Acyltransferase</keyword>
<comment type="similarity">
    <text evidence="7">Belongs to the DHHC palmitoyltransferase family.</text>
</comment>
<feature type="compositionally biased region" description="Basic residues" evidence="8">
    <location>
        <begin position="29"/>
        <end position="45"/>
    </location>
</feature>
<dbReference type="InterPro" id="IPR039859">
    <property type="entry name" value="PFA4/ZDH16/20/ERF2-like"/>
</dbReference>
<feature type="region of interest" description="Disordered" evidence="8">
    <location>
        <begin position="1"/>
        <end position="53"/>
    </location>
</feature>
<dbReference type="GO" id="GO:0019706">
    <property type="term" value="F:protein-cysteine S-palmitoyltransferase activity"/>
    <property type="evidence" value="ECO:0007669"/>
    <property type="project" value="UniProtKB-EC"/>
</dbReference>
<keyword evidence="11" id="KW-1185">Reference proteome</keyword>
<comment type="caution">
    <text evidence="10">The sequence shown here is derived from an EMBL/GenBank/DDBJ whole genome shotgun (WGS) entry which is preliminary data.</text>
</comment>
<evidence type="ECO:0000256" key="2">
    <source>
        <dbReference type="ARBA" id="ARBA00022679"/>
    </source>
</evidence>
<evidence type="ECO:0000259" key="9">
    <source>
        <dbReference type="Pfam" id="PF01529"/>
    </source>
</evidence>
<dbReference type="EC" id="2.3.1.225" evidence="7"/>
<evidence type="ECO:0000256" key="8">
    <source>
        <dbReference type="SAM" id="MobiDB-lite"/>
    </source>
</evidence>
<dbReference type="InterPro" id="IPR001594">
    <property type="entry name" value="Palmitoyltrfase_DHHC"/>
</dbReference>
<feature type="transmembrane region" description="Helical" evidence="7">
    <location>
        <begin position="191"/>
        <end position="209"/>
    </location>
</feature>
<evidence type="ECO:0000313" key="11">
    <source>
        <dbReference type="Proteomes" id="UP000054937"/>
    </source>
</evidence>
<dbReference type="PANTHER" id="PTHR12246">
    <property type="entry name" value="PALMITOYLTRANSFERASE ZDHHC16"/>
    <property type="match status" value="1"/>
</dbReference>
<feature type="compositionally biased region" description="Acidic residues" evidence="8">
    <location>
        <begin position="1"/>
        <end position="12"/>
    </location>
</feature>
<evidence type="ECO:0000256" key="5">
    <source>
        <dbReference type="ARBA" id="ARBA00023136"/>
    </source>
</evidence>
<feature type="domain" description="Palmitoyltransferase DHHC" evidence="9">
    <location>
        <begin position="144"/>
        <end position="270"/>
    </location>
</feature>
<evidence type="ECO:0000256" key="7">
    <source>
        <dbReference type="RuleBase" id="RU079119"/>
    </source>
</evidence>
<dbReference type="EMBL" id="LDAU01000205">
    <property type="protein sequence ID" value="KRW99701.1"/>
    <property type="molecule type" value="Genomic_DNA"/>
</dbReference>
<organism evidence="10 11">
    <name type="scientific">Pseudocohnilembus persalinus</name>
    <name type="common">Ciliate</name>
    <dbReference type="NCBI Taxonomy" id="266149"/>
    <lineage>
        <taxon>Eukaryota</taxon>
        <taxon>Sar</taxon>
        <taxon>Alveolata</taxon>
        <taxon>Ciliophora</taxon>
        <taxon>Intramacronucleata</taxon>
        <taxon>Oligohymenophorea</taxon>
        <taxon>Scuticociliatia</taxon>
        <taxon>Philasterida</taxon>
        <taxon>Pseudocohnilembidae</taxon>
        <taxon>Pseudocohnilembus</taxon>
    </lineage>
</organism>
<dbReference type="PROSITE" id="PS50216">
    <property type="entry name" value="DHHC"/>
    <property type="match status" value="1"/>
</dbReference>
<keyword evidence="5 7" id="KW-0472">Membrane</keyword>
<comment type="subcellular location">
    <subcellularLocation>
        <location evidence="1">Membrane</location>
        <topology evidence="1">Multi-pass membrane protein</topology>
    </subcellularLocation>
</comment>
<keyword evidence="4 7" id="KW-1133">Transmembrane helix</keyword>
<protein>
    <recommendedName>
        <fullName evidence="7">Palmitoyltransferase</fullName>
        <ecNumber evidence="7">2.3.1.225</ecNumber>
    </recommendedName>
</protein>
<dbReference type="AlphaFoldDB" id="A0A0V0QBV1"/>
<keyword evidence="2 7" id="KW-0808">Transferase</keyword>
<evidence type="ECO:0000256" key="1">
    <source>
        <dbReference type="ARBA" id="ARBA00004141"/>
    </source>
</evidence>
<evidence type="ECO:0000256" key="4">
    <source>
        <dbReference type="ARBA" id="ARBA00022989"/>
    </source>
</evidence>
<evidence type="ECO:0000256" key="3">
    <source>
        <dbReference type="ARBA" id="ARBA00022692"/>
    </source>
</evidence>
<proteinExistence type="inferred from homology"/>
<sequence>MNIDDSEQLDIESDYRSSQGVDIEQEKQKLKKQKNNKHGHNHQHGKCKDGHSKIKKGFQNRNWTVLFFTMFMPVQGYILQYFWFFDLLLEKDGSKGFSYYGNLGFMLFIAIMNIQTYYVCVFTKNTPYKKSPPVVDTTLEETYQNDKTCQNCDQWKPIRTSHCSACGECIMRMDHHCPWVDNCVGLKNHQAFLLFTAYMAAGAIQYLYHSIQYCIYQNDKPSFFDDHNILFFLYWTMVGIIIGPITLMLLGLTIFHGTSLLNNTTTLQSMGGYQVRSPLEVDQTPRKEELPQGDYQGGTAKSINVYDMGVLANIASFFMSDRAFFWLAKPNEPENDGVYVTQNPPVYKQEHVRFQMKDQYPKDADAPINEQYIIQGFQEEINREKKKFANKQLKFGLQTFKFSLEESDQIPQKNLRLLQRKNKKI</sequence>
<feature type="transmembrane region" description="Helical" evidence="7">
    <location>
        <begin position="229"/>
        <end position="255"/>
    </location>
</feature>
<dbReference type="Pfam" id="PF01529">
    <property type="entry name" value="DHHC"/>
    <property type="match status" value="1"/>
</dbReference>
<name>A0A0V0QBV1_PSEPJ</name>
<dbReference type="OrthoDB" id="331948at2759"/>
<evidence type="ECO:0000313" key="10">
    <source>
        <dbReference type="EMBL" id="KRW99701.1"/>
    </source>
</evidence>
<feature type="transmembrane region" description="Helical" evidence="7">
    <location>
        <begin position="63"/>
        <end position="85"/>
    </location>
</feature>
<evidence type="ECO:0000256" key="6">
    <source>
        <dbReference type="ARBA" id="ARBA00023315"/>
    </source>
</evidence>
<gene>
    <name evidence="10" type="ORF">PPERSA_03502</name>
</gene>
<accession>A0A0V0QBV1</accession>
<dbReference type="Proteomes" id="UP000054937">
    <property type="component" value="Unassembled WGS sequence"/>
</dbReference>